<feature type="compositionally biased region" description="Low complexity" evidence="6">
    <location>
        <begin position="556"/>
        <end position="568"/>
    </location>
</feature>
<protein>
    <recommendedName>
        <fullName evidence="7">Virilizer N-terminal domain-containing protein</fullName>
    </recommendedName>
</protein>
<evidence type="ECO:0000256" key="2">
    <source>
        <dbReference type="ARBA" id="ARBA00008371"/>
    </source>
</evidence>
<sequence length="2725" mass="315414">MENFKPQNQVSLLFFDNIDHQQSRSLNKGDQSQGNRKVCDEIEFTQPVRVNLIRIVKPNSEVHQLLKPLKTVTDKEGQFKNLEIFFKDLSIPNDKYCMLINAKTITESKNLNHDVLIPVPQGIYTNQLVFRGEYTKLTVCVYGDVLQEQEIADLCPLYNKTFDLDLLPQKKTFDEEQERKNKIIGDNENIKIQRLENAQKIIQNIFQKNNYHISYEQIQPNILIEKQDPKDKEILTQHIYELVGEINRLTAQNEEELKQSLHIYRQKLQQLAGHLQTLLKLNEEQLHDPAHFEGQVSIHRDIPPSVVQICLQTLNDSPSDYIRGLDLALQLISSYDHAIEFIENEGLTKIYKILRYNEEDNHHFVFSSMKMKALEVINAAITYKQGAYSFLNYCIREFQKQREGSQQIEDDQDIPTSSRLDLDRETSTREREDRSEKSDRQKDKKDDKKEKREGSESKSRSRSRKKDKKKKEKKSHKSEKKDKDAKKRSKSSRSKEKEKDKRKSKKSKRSDRRHSKSSSKSKSESRSNSYKRYQDDSTTNASVNSKRYNDKRDKSGNQSSSKNQSSSNYKENFKDQNNYSSTNLSQNNNDNNNQDEKENDVQLCLEKGYQIILYEITKHTQNDQILRACKQILHKSLMCFYLDKIEKTVQDDLINCSYAGSGLAINESMNMELNQDNDEQEDQETIERKKKQVKYNTFILNLNKVGLDIQFYLTKLLAIIKEQTLVNGQLSSGSTFEDIMNKNFMSEKKRQIQKFSSLKEVIKSDLHTLNNENIRFISQMKLFPSLLIILTSPHLKESKEFGKIFINCYNIIAHLLSCRGSILIFSKNKEVLKTLIQVLDQLQNPLKDFQQKFQIDNYYLNEFNFSSHFSDRMSFDQCIMNNDSFLTQNRDKLSDQQYESILIALLSKQLSYIMKYFVQLVNTINQIYVKMLATENDLEMVQLLSDISTISSKSNVSQIALNKFLLNNFVMDAVFNLFNVSEAEHLIQRQVEVSIICVILYNALVFDNGVLTILYANQIFLNLIKINKFLGDNQSEFESNRELRIYANLLINYMFPLEIFMDEAKRGFQGLANELKKKSFYTEDDEKNINIKSQIEKHYNIEKQVSIKEFRENFLKYGNLDEPDQNLIFIDVSLKIFNLLITYNKNVFINYYDSGLMSNFDHLAKNLTSLTSFFTIKSIGPENLFRKYHYKPRIINQYSSVLKKLIHIFVQRFQYKGGFQPKEKSTSLQSKPSNLLLPGQHGGLHSAPIPPPLPNSQNQSGFNQNLNQNQAQNSEKDYLFKYDQFYIEQIEMMMQLYTTGYQLIQNSFELNCVYLDKSNWQIIFSNILNFYKLIFDCTQLENSNANTSQNSQSSQGNNQNLGQGGNNSNNSSSNSSSNNNLSKFIQRIEKAFYSFQQQMVNKIEDRPALLNLLTSIIALSKFNGSQDYILTAIIDNFQFEKLLELQLENRETLLDTILNNYINLHSKLIKKETEFFFRVVLNFYHYPTTFRICEKFTEMIMKHYSGLKEIVQKGDKKEISGFEYRKENDQIIENMRNLQKICQYLFLCCSNSGFSNIFLYNHVDNELIKILHTTTQLEEQSRAKTNKDVQYALYALKNDCLKVFTVLMDHEIGLSSLNPKHNYSKNYQYLVEDIPQISHQQEFFELVGRQNLEIPQQLLDKILKNSFMKGDEQQMDEEQNEEPDFNQDEEEDENHIQKSLLTSDPNMQTNLIQYVQNIIDILQVSSKNLVGQLIILYKDYIGYAYKSNPSLKLTNLTLQFMRNILPAKGFAISNFVLQLIKIFESYLFFISELTIHPLTQQFFYSEKRKNAIKTLIIDETILSEFNFEVDQNCQKQNENGRILEQIFTLFEIQISGFMQELFEQSQFEHNQNDEAIDLLNQLMEQCERCKVILGYLKNYSSTVEEKSKSSHEKNPDLPTEIRQPEECFQEINREEDMKVNKSIEIMTQFLHKFTQSFIVDSNELEKGQSLNSWQQIRFSNIFKEFYGFQESKANHYLYNQQELILDFCNFWDADMISHTNDTFNLQAVDLIKRENTQNNLMDSFYQIYKRKQQLVEYITSHAVTFINQFDSNPISIYYSPYGKWETDVTPLNEILHLQKKRLFKESKNRNPITKHILEAVKVIVKLKNNSLPTNMNNQNNTASLSNGVNSMTNAQMNIGQGVINMGIINSSINNPNINLNQNKSNQPLPIQNNIQNPNQPNNQVANQNNPQNIPNNNNNQNNRKGLANNANNNSQQQPIQQQIQNPNQILSNQMPPIQPPPIQGQQPMQQGVQQIAPPLPGQISNPNNIPGQFPQQQGIQQNGMIPLTNIPPPPPQPNSNIQQQAHLNPLTVKSGAIPTHPPPPPAKSGMGNQMKPPGFPIQPPSKPNQPFHSQDYSQTPDKVQGDVKIGNPNIAGGQMPLQHPHAPPQMQGINQIGGDIMNQQPQNHGGIPRNNSAQKQQMMNMNYIPQPPTGQSQMGGIGGQNQNMPRQFSGNMSTFQIGQAPPPPPPTQNQGIHGNQNNRMFNPQFQMNQQQPQQGSNQNYMKNNMNIPPINNQNQFGMNQHGQHFSRNVSGGNYYQQGQPIPPPTQGPSVGQQNQQSLPNNQSQQPPFQAPPPPPPPTQMMYKNNMGVPTPPISMRQGMQGQIHQQQPIINQQYPPQQQQLNPPQYQAVSQNQAQGSNRVNELLSLTSDEKKILTEKIEEIKQLQKNRNDPRSARKIQAIFAEFPKLAELIKKNTPQQQNN</sequence>
<feature type="compositionally biased region" description="Polar residues" evidence="6">
    <location>
        <begin position="2540"/>
        <end position="2554"/>
    </location>
</feature>
<dbReference type="InterPro" id="IPR031801">
    <property type="entry name" value="VIR_N"/>
</dbReference>
<feature type="compositionally biased region" description="Low complexity" evidence="6">
    <location>
        <begin position="2178"/>
        <end position="2255"/>
    </location>
</feature>
<dbReference type="GO" id="GO:0003723">
    <property type="term" value="F:RNA binding"/>
    <property type="evidence" value="ECO:0007669"/>
    <property type="project" value="TreeGrafter"/>
</dbReference>
<dbReference type="GeneID" id="7842587"/>
<evidence type="ECO:0000256" key="3">
    <source>
        <dbReference type="ARBA" id="ARBA00022664"/>
    </source>
</evidence>
<feature type="region of interest" description="Disordered" evidence="6">
    <location>
        <begin position="1671"/>
        <end position="1695"/>
    </location>
</feature>
<dbReference type="InParanoid" id="Q23DL7"/>
<comment type="subcellular location">
    <subcellularLocation>
        <location evidence="1">Nucleus</location>
    </subcellularLocation>
</comment>
<feature type="region of interest" description="Disordered" evidence="6">
    <location>
        <begin position="2484"/>
        <end position="2628"/>
    </location>
</feature>
<organism evidence="8 9">
    <name type="scientific">Tetrahymena thermophila (strain SB210)</name>
    <dbReference type="NCBI Taxonomy" id="312017"/>
    <lineage>
        <taxon>Eukaryota</taxon>
        <taxon>Sar</taxon>
        <taxon>Alveolata</taxon>
        <taxon>Ciliophora</taxon>
        <taxon>Intramacronucleata</taxon>
        <taxon>Oligohymenophorea</taxon>
        <taxon>Hymenostomatida</taxon>
        <taxon>Tetrahymenina</taxon>
        <taxon>Tetrahymenidae</taxon>
        <taxon>Tetrahymena</taxon>
    </lineage>
</organism>
<accession>Q23DL7</accession>
<dbReference type="KEGG" id="tet:TTHERM_00046740"/>
<dbReference type="GO" id="GO:0006397">
    <property type="term" value="P:mRNA processing"/>
    <property type="evidence" value="ECO:0007669"/>
    <property type="project" value="UniProtKB-KW"/>
</dbReference>
<dbReference type="eggNOG" id="ENOG502QQEE">
    <property type="taxonomic scope" value="Eukaryota"/>
</dbReference>
<evidence type="ECO:0000256" key="6">
    <source>
        <dbReference type="SAM" id="MobiDB-lite"/>
    </source>
</evidence>
<proteinExistence type="inferred from homology"/>
<feature type="region of interest" description="Disordered" evidence="6">
    <location>
        <begin position="2332"/>
        <end position="2436"/>
    </location>
</feature>
<dbReference type="HOGENOM" id="CLU_243105_0_0_1"/>
<evidence type="ECO:0000259" key="7">
    <source>
        <dbReference type="Pfam" id="PF15912"/>
    </source>
</evidence>
<feature type="compositionally biased region" description="Basic residues" evidence="6">
    <location>
        <begin position="460"/>
        <end position="478"/>
    </location>
</feature>
<keyword evidence="9" id="KW-1185">Reference proteome</keyword>
<dbReference type="InterPro" id="IPR026736">
    <property type="entry name" value="Virilizer"/>
</dbReference>
<feature type="compositionally biased region" description="Low complexity" evidence="6">
    <location>
        <begin position="2499"/>
        <end position="2539"/>
    </location>
</feature>
<evidence type="ECO:0000256" key="5">
    <source>
        <dbReference type="ARBA" id="ARBA00023242"/>
    </source>
</evidence>
<dbReference type="RefSeq" id="XP_001014669.2">
    <property type="nucleotide sequence ID" value="XM_001014669.2"/>
</dbReference>
<feature type="compositionally biased region" description="Polar residues" evidence="6">
    <location>
        <begin position="528"/>
        <end position="546"/>
    </location>
</feature>
<feature type="region of interest" description="Disordered" evidence="6">
    <location>
        <begin position="2178"/>
        <end position="2297"/>
    </location>
</feature>
<feature type="region of interest" description="Disordered" evidence="6">
    <location>
        <begin position="2303"/>
        <end position="2322"/>
    </location>
</feature>
<feature type="compositionally biased region" description="Polar residues" evidence="6">
    <location>
        <begin position="2421"/>
        <end position="2436"/>
    </location>
</feature>
<feature type="compositionally biased region" description="Polar residues" evidence="6">
    <location>
        <begin position="2368"/>
        <end position="2381"/>
    </location>
</feature>
<dbReference type="GO" id="GO:0008380">
    <property type="term" value="P:RNA splicing"/>
    <property type="evidence" value="ECO:0007669"/>
    <property type="project" value="UniProtKB-KW"/>
</dbReference>
<feature type="compositionally biased region" description="Basic and acidic residues" evidence="6">
    <location>
        <begin position="420"/>
        <end position="459"/>
    </location>
</feature>
<feature type="compositionally biased region" description="Low complexity" evidence="6">
    <location>
        <begin position="2285"/>
        <end position="2297"/>
    </location>
</feature>
<evidence type="ECO:0000313" key="8">
    <source>
        <dbReference type="EMBL" id="EAR94579.2"/>
    </source>
</evidence>
<dbReference type="GO" id="GO:0036396">
    <property type="term" value="C:RNA N6-methyladenosine methyltransferase complex"/>
    <property type="evidence" value="ECO:0007669"/>
    <property type="project" value="TreeGrafter"/>
</dbReference>
<comment type="similarity">
    <text evidence="2">Belongs to the vir family.</text>
</comment>
<dbReference type="OrthoDB" id="297878at2759"/>
<dbReference type="Pfam" id="PF15912">
    <property type="entry name" value="VIR_N"/>
    <property type="match status" value="1"/>
</dbReference>
<feature type="region of interest" description="Disordered" evidence="6">
    <location>
        <begin position="1904"/>
        <end position="1923"/>
    </location>
</feature>
<dbReference type="GO" id="GO:0005634">
    <property type="term" value="C:nucleus"/>
    <property type="evidence" value="ECO:0007669"/>
    <property type="project" value="UniProtKB-SubCell"/>
</dbReference>
<feature type="region of interest" description="Disordered" evidence="6">
    <location>
        <begin position="402"/>
        <end position="598"/>
    </location>
</feature>
<name>Q23DL7_TETTS</name>
<feature type="compositionally biased region" description="Polar residues" evidence="6">
    <location>
        <begin position="575"/>
        <end position="585"/>
    </location>
</feature>
<feature type="compositionally biased region" description="Acidic residues" evidence="6">
    <location>
        <begin position="1673"/>
        <end position="1693"/>
    </location>
</feature>
<feature type="compositionally biased region" description="Low complexity" evidence="6">
    <location>
        <begin position="2263"/>
        <end position="2274"/>
    </location>
</feature>
<reference evidence="9" key="1">
    <citation type="journal article" date="2006" name="PLoS Biol.">
        <title>Macronuclear genome sequence of the ciliate Tetrahymena thermophila, a model eukaryote.</title>
        <authorList>
            <person name="Eisen J.A."/>
            <person name="Coyne R.S."/>
            <person name="Wu M."/>
            <person name="Wu D."/>
            <person name="Thiagarajan M."/>
            <person name="Wortman J.R."/>
            <person name="Badger J.H."/>
            <person name="Ren Q."/>
            <person name="Amedeo P."/>
            <person name="Jones K.M."/>
            <person name="Tallon L.J."/>
            <person name="Delcher A.L."/>
            <person name="Salzberg S.L."/>
            <person name="Silva J.C."/>
            <person name="Haas B.J."/>
            <person name="Majoros W.H."/>
            <person name="Farzad M."/>
            <person name="Carlton J.M."/>
            <person name="Smith R.K. Jr."/>
            <person name="Garg J."/>
            <person name="Pearlman R.E."/>
            <person name="Karrer K.M."/>
            <person name="Sun L."/>
            <person name="Manning G."/>
            <person name="Elde N.C."/>
            <person name="Turkewitz A.P."/>
            <person name="Asai D.J."/>
            <person name="Wilkes D.E."/>
            <person name="Wang Y."/>
            <person name="Cai H."/>
            <person name="Collins K."/>
            <person name="Stewart B.A."/>
            <person name="Lee S.R."/>
            <person name="Wilamowska K."/>
            <person name="Weinberg Z."/>
            <person name="Ruzzo W.L."/>
            <person name="Wloga D."/>
            <person name="Gaertig J."/>
            <person name="Frankel J."/>
            <person name="Tsao C.-C."/>
            <person name="Gorovsky M.A."/>
            <person name="Keeling P.J."/>
            <person name="Waller R.F."/>
            <person name="Patron N.J."/>
            <person name="Cherry J.M."/>
            <person name="Stover N.A."/>
            <person name="Krieger C.J."/>
            <person name="del Toro C."/>
            <person name="Ryder H.F."/>
            <person name="Williamson S.C."/>
            <person name="Barbeau R.A."/>
            <person name="Hamilton E.P."/>
            <person name="Orias E."/>
        </authorList>
    </citation>
    <scope>NUCLEOTIDE SEQUENCE [LARGE SCALE GENOMIC DNA]</scope>
    <source>
        <strain evidence="9">SB210</strain>
    </source>
</reference>
<dbReference type="Proteomes" id="UP000009168">
    <property type="component" value="Unassembled WGS sequence"/>
</dbReference>
<dbReference type="PANTHER" id="PTHR23185:SF0">
    <property type="entry name" value="PROTEIN VIRILIZER HOMOLOG"/>
    <property type="match status" value="1"/>
</dbReference>
<feature type="region of interest" description="Disordered" evidence="6">
    <location>
        <begin position="1345"/>
        <end position="1379"/>
    </location>
</feature>
<gene>
    <name evidence="8" type="ORF">TTHERM_00046740</name>
</gene>
<keyword evidence="4" id="KW-0508">mRNA splicing</keyword>
<evidence type="ECO:0000256" key="4">
    <source>
        <dbReference type="ARBA" id="ARBA00023187"/>
    </source>
</evidence>
<feature type="compositionally biased region" description="Low complexity" evidence="6">
    <location>
        <begin position="2576"/>
        <end position="2591"/>
    </location>
</feature>
<evidence type="ECO:0000256" key="1">
    <source>
        <dbReference type="ARBA" id="ARBA00004123"/>
    </source>
</evidence>
<feature type="compositionally biased region" description="Pro residues" evidence="6">
    <location>
        <begin position="2357"/>
        <end position="2367"/>
    </location>
</feature>
<feature type="compositionally biased region" description="Basic and acidic residues" evidence="6">
    <location>
        <begin position="1904"/>
        <end position="1915"/>
    </location>
</feature>
<feature type="compositionally biased region" description="Pro residues" evidence="6">
    <location>
        <begin position="2592"/>
        <end position="2602"/>
    </location>
</feature>
<dbReference type="PANTHER" id="PTHR23185">
    <property type="entry name" value="PROTEIN VIRILIZER HOMOLOG"/>
    <property type="match status" value="1"/>
</dbReference>
<dbReference type="EMBL" id="GG662712">
    <property type="protein sequence ID" value="EAR94579.2"/>
    <property type="molecule type" value="Genomic_DNA"/>
</dbReference>
<feature type="domain" description="Virilizer N-terminal" evidence="7">
    <location>
        <begin position="10"/>
        <end position="147"/>
    </location>
</feature>
<keyword evidence="3" id="KW-0507">mRNA processing</keyword>
<keyword evidence="5" id="KW-0539">Nucleus</keyword>
<evidence type="ECO:0000313" key="9">
    <source>
        <dbReference type="Proteomes" id="UP000009168"/>
    </source>
</evidence>
<feature type="compositionally biased region" description="Basic residues" evidence="6">
    <location>
        <begin position="502"/>
        <end position="519"/>
    </location>
</feature>